<feature type="transmembrane region" description="Helical" evidence="1">
    <location>
        <begin position="36"/>
        <end position="55"/>
    </location>
</feature>
<dbReference type="Proteomes" id="UP000528286">
    <property type="component" value="Unassembled WGS sequence"/>
</dbReference>
<keyword evidence="1" id="KW-0472">Membrane</keyword>
<gene>
    <name evidence="2" type="ORF">GGR23_000444</name>
</gene>
<proteinExistence type="predicted"/>
<keyword evidence="1" id="KW-0812">Transmembrane</keyword>
<evidence type="ECO:0008006" key="4">
    <source>
        <dbReference type="Google" id="ProtNLM"/>
    </source>
</evidence>
<evidence type="ECO:0000256" key="1">
    <source>
        <dbReference type="SAM" id="Phobius"/>
    </source>
</evidence>
<dbReference type="EMBL" id="JACIEZ010000001">
    <property type="protein sequence ID" value="MBB4063283.1"/>
    <property type="molecule type" value="Genomic_DNA"/>
</dbReference>
<evidence type="ECO:0000313" key="2">
    <source>
        <dbReference type="EMBL" id="MBB4063283.1"/>
    </source>
</evidence>
<accession>A0A7W6J1Y8</accession>
<reference evidence="2 3" key="1">
    <citation type="submission" date="2020-08" db="EMBL/GenBank/DDBJ databases">
        <title>Genomic Encyclopedia of Type Strains, Phase IV (KMG-IV): sequencing the most valuable type-strain genomes for metagenomic binning, comparative biology and taxonomic classification.</title>
        <authorList>
            <person name="Goeker M."/>
        </authorList>
    </citation>
    <scope>NUCLEOTIDE SEQUENCE [LARGE SCALE GENOMIC DNA]</scope>
    <source>
        <strain evidence="2 3">DSM 29853</strain>
    </source>
</reference>
<dbReference type="AlphaFoldDB" id="A0A7W6J1Y8"/>
<feature type="transmembrane region" description="Helical" evidence="1">
    <location>
        <begin position="12"/>
        <end position="30"/>
    </location>
</feature>
<comment type="caution">
    <text evidence="2">The sequence shown here is derived from an EMBL/GenBank/DDBJ whole genome shotgun (WGS) entry which is preliminary data.</text>
</comment>
<keyword evidence="3" id="KW-1185">Reference proteome</keyword>
<dbReference type="RefSeq" id="WP_183364478.1">
    <property type="nucleotide sequence ID" value="NZ_JACIEZ010000001.1"/>
</dbReference>
<protein>
    <recommendedName>
        <fullName evidence="4">DUF3329 domain-containing protein</fullName>
    </recommendedName>
</protein>
<organism evidence="2 3">
    <name type="scientific">Gellertiella hungarica</name>
    <dbReference type="NCBI Taxonomy" id="1572859"/>
    <lineage>
        <taxon>Bacteria</taxon>
        <taxon>Pseudomonadati</taxon>
        <taxon>Pseudomonadota</taxon>
        <taxon>Alphaproteobacteria</taxon>
        <taxon>Hyphomicrobiales</taxon>
        <taxon>Rhizobiaceae</taxon>
        <taxon>Gellertiella</taxon>
    </lineage>
</organism>
<sequence length="75" mass="8333">MQIIDPKHPFYRPLWVRLLVVAICAVWFVVELVIGSPFFMVIMGALTVYTAWVLVIRFPRDGEASAADKPAGGGE</sequence>
<evidence type="ECO:0000313" key="3">
    <source>
        <dbReference type="Proteomes" id="UP000528286"/>
    </source>
</evidence>
<name>A0A7W6J1Y8_9HYPH</name>
<keyword evidence="1" id="KW-1133">Transmembrane helix</keyword>